<accession>A0ABT1EIF9</accession>
<sequence>MDEVVKKIIEIEATGKAIVKSAEDQKYTVEKELQGKRDQFDKELEAETKAKVDKIRSETESTMNGLIDEQKDSNQSTIDTLIQDYNENHAKYAQEILKKITEV</sequence>
<comment type="caution">
    <text evidence="1">The sequence shown here is derived from an EMBL/GenBank/DDBJ whole genome shotgun (WGS) entry which is preliminary data.</text>
</comment>
<gene>
    <name evidence="1" type="ORF">NK118_09510</name>
</gene>
<evidence type="ECO:0008006" key="3">
    <source>
        <dbReference type="Google" id="ProtNLM"/>
    </source>
</evidence>
<dbReference type="EMBL" id="JAMZFV010000013">
    <property type="protein sequence ID" value="MCP1110485.1"/>
    <property type="molecule type" value="Genomic_DNA"/>
</dbReference>
<dbReference type="RefSeq" id="WP_262069364.1">
    <property type="nucleotide sequence ID" value="NZ_JAMXOC010000013.1"/>
</dbReference>
<name>A0ABT1EIF9_9FIRM</name>
<organism evidence="1 2">
    <name type="scientific">Ohessyouella blattaphilus</name>
    <dbReference type="NCBI Taxonomy" id="2949333"/>
    <lineage>
        <taxon>Bacteria</taxon>
        <taxon>Bacillati</taxon>
        <taxon>Bacillota</taxon>
        <taxon>Clostridia</taxon>
        <taxon>Lachnospirales</taxon>
        <taxon>Lachnospiraceae</taxon>
        <taxon>Ohessyouella</taxon>
    </lineage>
</organism>
<protein>
    <recommendedName>
        <fullName evidence="3">ATPase</fullName>
    </recommendedName>
</protein>
<evidence type="ECO:0000313" key="1">
    <source>
        <dbReference type="EMBL" id="MCP1110485.1"/>
    </source>
</evidence>
<reference evidence="1 2" key="1">
    <citation type="journal article" date="2022" name="Genome Biol. Evol.">
        <title>Host diet, physiology and behaviors set the stage for Lachnospiraceae cladogenesis.</title>
        <authorList>
            <person name="Vera-Ponce De Leon A."/>
            <person name="Schneider M."/>
            <person name="Jahnes B.C."/>
            <person name="Sadowski V."/>
            <person name="Camuy-Velez L.A."/>
            <person name="Duan J."/>
            <person name="Sabree Z.L."/>
        </authorList>
    </citation>
    <scope>NUCLEOTIDE SEQUENCE [LARGE SCALE GENOMIC DNA]</scope>
    <source>
        <strain evidence="1 2">PAL227</strain>
    </source>
</reference>
<keyword evidence="2" id="KW-1185">Reference proteome</keyword>
<dbReference type="Proteomes" id="UP001523565">
    <property type="component" value="Unassembled WGS sequence"/>
</dbReference>
<proteinExistence type="predicted"/>
<evidence type="ECO:0000313" key="2">
    <source>
        <dbReference type="Proteomes" id="UP001523565"/>
    </source>
</evidence>